<evidence type="ECO:0008006" key="3">
    <source>
        <dbReference type="Google" id="ProtNLM"/>
    </source>
</evidence>
<gene>
    <name evidence="1" type="ORF">SBA1_280007</name>
</gene>
<dbReference type="EMBL" id="OMOD01000120">
    <property type="protein sequence ID" value="SPF39468.1"/>
    <property type="molecule type" value="Genomic_DNA"/>
</dbReference>
<evidence type="ECO:0000313" key="1">
    <source>
        <dbReference type="EMBL" id="SPF39468.1"/>
    </source>
</evidence>
<reference evidence="2" key="1">
    <citation type="submission" date="2018-02" db="EMBL/GenBank/DDBJ databases">
        <authorList>
            <person name="Hausmann B."/>
        </authorList>
    </citation>
    <scope>NUCLEOTIDE SEQUENCE [LARGE SCALE GENOMIC DNA]</scope>
    <source>
        <strain evidence="2">Peat soil MAG SbA1</strain>
    </source>
</reference>
<accession>A0A2U3KII1</accession>
<dbReference type="Proteomes" id="UP000238701">
    <property type="component" value="Unassembled WGS sequence"/>
</dbReference>
<organism evidence="1 2">
    <name type="scientific">Candidatus Sulfotelmatobacter kueseliae</name>
    <dbReference type="NCBI Taxonomy" id="2042962"/>
    <lineage>
        <taxon>Bacteria</taxon>
        <taxon>Pseudomonadati</taxon>
        <taxon>Acidobacteriota</taxon>
        <taxon>Terriglobia</taxon>
        <taxon>Terriglobales</taxon>
        <taxon>Candidatus Korobacteraceae</taxon>
        <taxon>Candidatus Sulfotelmatobacter</taxon>
    </lineage>
</organism>
<dbReference type="SUPFAM" id="SSF117396">
    <property type="entry name" value="TM1631-like"/>
    <property type="match status" value="1"/>
</dbReference>
<protein>
    <recommendedName>
        <fullName evidence="3">DUF72 domain-containing protein</fullName>
    </recommendedName>
</protein>
<evidence type="ECO:0000313" key="2">
    <source>
        <dbReference type="Proteomes" id="UP000238701"/>
    </source>
</evidence>
<dbReference type="PANTHER" id="PTHR30348">
    <property type="entry name" value="UNCHARACTERIZED PROTEIN YECE"/>
    <property type="match status" value="1"/>
</dbReference>
<sequence>MSQLFAGTSGWAYPSWKPDFYPAKLAQKKFLSHYATRLNTVEVNFTFRQLVKETTIQNWLNETPAHFRFGVKAHQVITHIKRLKGTEDFVPRFLATIEPLAAAGKLGPVLFQLPPNLKADAALLRDFLAILPRTVPAAFEFRHTTWFADSTWEVLKASNAALCVAETETMTTPDVATAAIVYYRFRKPSYTGEERRSMVERITQHLAAGRDVFAYFKHEETPEGALSAVELLREVGQSR</sequence>
<dbReference type="OrthoDB" id="9780310at2"/>
<dbReference type="PANTHER" id="PTHR30348:SF4">
    <property type="entry name" value="DUF72 DOMAIN-CONTAINING PROTEIN"/>
    <property type="match status" value="1"/>
</dbReference>
<dbReference type="InterPro" id="IPR002763">
    <property type="entry name" value="DUF72"/>
</dbReference>
<name>A0A2U3KII1_9BACT</name>
<dbReference type="Gene3D" id="3.20.20.410">
    <property type="entry name" value="Protein of unknown function UPF0759"/>
    <property type="match status" value="1"/>
</dbReference>
<dbReference type="Pfam" id="PF01904">
    <property type="entry name" value="DUF72"/>
    <property type="match status" value="1"/>
</dbReference>
<proteinExistence type="predicted"/>
<dbReference type="InterPro" id="IPR036520">
    <property type="entry name" value="UPF0759_sf"/>
</dbReference>
<dbReference type="AlphaFoldDB" id="A0A2U3KII1"/>